<feature type="compositionally biased region" description="Low complexity" evidence="1">
    <location>
        <begin position="154"/>
        <end position="169"/>
    </location>
</feature>
<dbReference type="GO" id="GO:0003677">
    <property type="term" value="F:DNA binding"/>
    <property type="evidence" value="ECO:0007669"/>
    <property type="project" value="UniProtKB-KW"/>
</dbReference>
<accession>A0A7Y9HIF3</accession>
<organism evidence="2 3">
    <name type="scientific">Streptomyces fulvorobeus</name>
    <dbReference type="NCBI Taxonomy" id="284028"/>
    <lineage>
        <taxon>Bacteria</taxon>
        <taxon>Bacillati</taxon>
        <taxon>Actinomycetota</taxon>
        <taxon>Actinomycetes</taxon>
        <taxon>Kitasatosporales</taxon>
        <taxon>Streptomycetaceae</taxon>
        <taxon>Streptomyces</taxon>
    </lineage>
</organism>
<evidence type="ECO:0000313" key="2">
    <source>
        <dbReference type="EMBL" id="NYE44838.1"/>
    </source>
</evidence>
<sequence>MIQHMNLVFQASGLKTGEGAFLMACANHTDNRGYVIAHMRQLADEAHMTLRAAQDNRARLEARGLLKSKERLNPKNRAQMANLFRINLDKLAAMKRSKTDYGPTLIEELTFDASDTPSEENSSSDPHAESAPPHAESAPPHAESAGDGDAESAPLLLPSSSPSSLSGPGRPIGDGSEVGEREAAAPEDGPAPVAGAGGVPGQRENTDGSDEDSVSAAVESVVGAYVATYVSTVGVRPRPYVVQRVRRDAAALLAAGRDALFLERLAADLAVQGWEDLVKHVSKNQPKAGSGRSAGGAERCADHPARYRVGCLDCAMAVPV</sequence>
<comment type="caution">
    <text evidence="2">The sequence shown here is derived from an EMBL/GenBank/DDBJ whole genome shotgun (WGS) entry which is preliminary data.</text>
</comment>
<feature type="compositionally biased region" description="Low complexity" evidence="1">
    <location>
        <begin position="123"/>
        <end position="145"/>
    </location>
</feature>
<evidence type="ECO:0000313" key="3">
    <source>
        <dbReference type="Proteomes" id="UP000530403"/>
    </source>
</evidence>
<name>A0A7Y9HIF3_9ACTN</name>
<dbReference type="EMBL" id="JACCCF010000002">
    <property type="protein sequence ID" value="NYE44838.1"/>
    <property type="molecule type" value="Genomic_DNA"/>
</dbReference>
<protein>
    <submittedName>
        <fullName evidence="2">DNA-binding MarR family transcriptional regulator</fullName>
    </submittedName>
</protein>
<dbReference type="RefSeq" id="WP_179764458.1">
    <property type="nucleotide sequence ID" value="NZ_BAAAUE010000015.1"/>
</dbReference>
<dbReference type="AlphaFoldDB" id="A0A7Y9HIF3"/>
<dbReference type="Proteomes" id="UP000530403">
    <property type="component" value="Unassembled WGS sequence"/>
</dbReference>
<feature type="region of interest" description="Disordered" evidence="1">
    <location>
        <begin position="114"/>
        <end position="214"/>
    </location>
</feature>
<proteinExistence type="predicted"/>
<reference evidence="2 3" key="1">
    <citation type="submission" date="2020-07" db="EMBL/GenBank/DDBJ databases">
        <title>Sequencing the genomes of 1000 actinobacteria strains.</title>
        <authorList>
            <person name="Klenk H.-P."/>
        </authorList>
    </citation>
    <scope>NUCLEOTIDE SEQUENCE [LARGE SCALE GENOMIC DNA]</scope>
    <source>
        <strain evidence="2 3">DSM 41455</strain>
    </source>
</reference>
<gene>
    <name evidence="2" type="ORF">HEB29_005952</name>
</gene>
<keyword evidence="2" id="KW-0238">DNA-binding</keyword>
<evidence type="ECO:0000256" key="1">
    <source>
        <dbReference type="SAM" id="MobiDB-lite"/>
    </source>
</evidence>